<evidence type="ECO:0000256" key="1">
    <source>
        <dbReference type="ARBA" id="ARBA00007637"/>
    </source>
</evidence>
<feature type="domain" description="NAD-dependent epimerase/dehydratase" evidence="2">
    <location>
        <begin position="5"/>
        <end position="265"/>
    </location>
</feature>
<dbReference type="EMBL" id="LAZR01052048">
    <property type="protein sequence ID" value="KKK83833.1"/>
    <property type="molecule type" value="Genomic_DNA"/>
</dbReference>
<dbReference type="InterPro" id="IPR001509">
    <property type="entry name" value="Epimerase_deHydtase"/>
</dbReference>
<evidence type="ECO:0000259" key="2">
    <source>
        <dbReference type="Pfam" id="PF01370"/>
    </source>
</evidence>
<proteinExistence type="inferred from homology"/>
<dbReference type="InterPro" id="IPR036291">
    <property type="entry name" value="NAD(P)-bd_dom_sf"/>
</dbReference>
<protein>
    <recommendedName>
        <fullName evidence="2">NAD-dependent epimerase/dehydratase domain-containing protein</fullName>
    </recommendedName>
</protein>
<evidence type="ECO:0000313" key="3">
    <source>
        <dbReference type="EMBL" id="KKK83833.1"/>
    </source>
</evidence>
<dbReference type="AlphaFoldDB" id="A0A0F8YQX4"/>
<accession>A0A0F8YQX4</accession>
<name>A0A0F8YQX4_9ZZZZ</name>
<gene>
    <name evidence="3" type="ORF">LCGC14_2789420</name>
</gene>
<sequence>MSKIVLVDGAKGHTGTFLIKEILETRPDWKIIATDLPTEKRIELMTKERIFSARFKYMTEILEDERIIFIPADLTDKETLNDLFKERKYDIIFHIASLYDYFAPLDLLRKVNVEGIRNLLEIISKTQDLEKLRFIHWSTCGVYGEPKYGKDKRGYPIPANETASYNPQNNYSISKMEQEIVLKEYINIYQLKATIIRPAPILGPYQIYGVFHLMQLVNKSGFGPGIHIYPKKKRLAMPLIHVEDLVRSAVFLVENDRQIGEIYNLVIDNCIQADFLEYLADLLNVDYFNFPVWWPFYKFFSKFFFWLNKRNDKKARKLNSRPPVDLSMAGYTTHQYLFSNNKIKELGFKFKFPDYKSATKDTVDWYLKNKWLESEY</sequence>
<comment type="caution">
    <text evidence="3">The sequence shown here is derived from an EMBL/GenBank/DDBJ whole genome shotgun (WGS) entry which is preliminary data.</text>
</comment>
<organism evidence="3">
    <name type="scientific">marine sediment metagenome</name>
    <dbReference type="NCBI Taxonomy" id="412755"/>
    <lineage>
        <taxon>unclassified sequences</taxon>
        <taxon>metagenomes</taxon>
        <taxon>ecological metagenomes</taxon>
    </lineage>
</organism>
<reference evidence="3" key="1">
    <citation type="journal article" date="2015" name="Nature">
        <title>Complex archaea that bridge the gap between prokaryotes and eukaryotes.</title>
        <authorList>
            <person name="Spang A."/>
            <person name="Saw J.H."/>
            <person name="Jorgensen S.L."/>
            <person name="Zaremba-Niedzwiedzka K."/>
            <person name="Martijn J."/>
            <person name="Lind A.E."/>
            <person name="van Eijk R."/>
            <person name="Schleper C."/>
            <person name="Guy L."/>
            <person name="Ettema T.J."/>
        </authorList>
    </citation>
    <scope>NUCLEOTIDE SEQUENCE</scope>
</reference>
<dbReference type="SUPFAM" id="SSF51735">
    <property type="entry name" value="NAD(P)-binding Rossmann-fold domains"/>
    <property type="match status" value="1"/>
</dbReference>
<dbReference type="Pfam" id="PF01370">
    <property type="entry name" value="Epimerase"/>
    <property type="match status" value="1"/>
</dbReference>
<dbReference type="PANTHER" id="PTHR43000">
    <property type="entry name" value="DTDP-D-GLUCOSE 4,6-DEHYDRATASE-RELATED"/>
    <property type="match status" value="1"/>
</dbReference>
<comment type="similarity">
    <text evidence="1">Belongs to the NAD(P)-dependent epimerase/dehydratase family.</text>
</comment>
<dbReference type="Gene3D" id="3.40.50.720">
    <property type="entry name" value="NAD(P)-binding Rossmann-like Domain"/>
    <property type="match status" value="1"/>
</dbReference>